<evidence type="ECO:0000256" key="5">
    <source>
        <dbReference type="ARBA" id="ARBA00022692"/>
    </source>
</evidence>
<dbReference type="GO" id="GO:0015144">
    <property type="term" value="F:carbohydrate transmembrane transporter activity"/>
    <property type="evidence" value="ECO:0007669"/>
    <property type="project" value="InterPro"/>
</dbReference>
<evidence type="ECO:0000313" key="10">
    <source>
        <dbReference type="Proteomes" id="UP000254621"/>
    </source>
</evidence>
<evidence type="ECO:0000256" key="1">
    <source>
        <dbReference type="ARBA" id="ARBA00004651"/>
    </source>
</evidence>
<sequence>MGALGYLVSAQPAMLGLATSFVLSQVSIVGATVSGIVVMHVHKTRKEWLATMVGLLLIVLAAAVTAFLK</sequence>
<dbReference type="AlphaFoldDB" id="A0A380P6R2"/>
<dbReference type="STRING" id="1629.IV50_GL001307"/>
<accession>A0A380P6R2</accession>
<keyword evidence="6 8" id="KW-1133">Transmembrane helix</keyword>
<dbReference type="GO" id="GO:0005886">
    <property type="term" value="C:plasma membrane"/>
    <property type="evidence" value="ECO:0007669"/>
    <property type="project" value="UniProtKB-SubCell"/>
</dbReference>
<evidence type="ECO:0000256" key="4">
    <source>
        <dbReference type="ARBA" id="ARBA00022597"/>
    </source>
</evidence>
<evidence type="ECO:0000256" key="7">
    <source>
        <dbReference type="ARBA" id="ARBA00023136"/>
    </source>
</evidence>
<dbReference type="InterPro" id="IPR010651">
    <property type="entry name" value="Sugar_transport"/>
</dbReference>
<gene>
    <name evidence="9" type="ORF">NCTC13645_02021</name>
</gene>
<keyword evidence="5 8" id="KW-0812">Transmembrane</keyword>
<feature type="transmembrane region" description="Helical" evidence="8">
    <location>
        <begin position="48"/>
        <end position="68"/>
    </location>
</feature>
<dbReference type="Pfam" id="PF06800">
    <property type="entry name" value="Sugar_transport"/>
    <property type="match status" value="1"/>
</dbReference>
<dbReference type="Proteomes" id="UP000254621">
    <property type="component" value="Unassembled WGS sequence"/>
</dbReference>
<name>A0A380P6R2_WEIVI</name>
<protein>
    <submittedName>
        <fullName evidence="9">Glucose uptake permease</fullName>
    </submittedName>
</protein>
<keyword evidence="4" id="KW-0762">Sugar transport</keyword>
<reference evidence="9 10" key="1">
    <citation type="submission" date="2018-06" db="EMBL/GenBank/DDBJ databases">
        <authorList>
            <consortium name="Pathogen Informatics"/>
            <person name="Doyle S."/>
        </authorList>
    </citation>
    <scope>NUCLEOTIDE SEQUENCE [LARGE SCALE GENOMIC DNA]</scope>
    <source>
        <strain evidence="9 10">NCTC13645</strain>
    </source>
</reference>
<keyword evidence="3" id="KW-0813">Transport</keyword>
<organism evidence="9 10">
    <name type="scientific">Weissella viridescens</name>
    <name type="common">Lactobacillus viridescens</name>
    <dbReference type="NCBI Taxonomy" id="1629"/>
    <lineage>
        <taxon>Bacteria</taxon>
        <taxon>Bacillati</taxon>
        <taxon>Bacillota</taxon>
        <taxon>Bacilli</taxon>
        <taxon>Lactobacillales</taxon>
        <taxon>Lactobacillaceae</taxon>
        <taxon>Weissella</taxon>
    </lineage>
</organism>
<comment type="similarity">
    <text evidence="2">Belongs to the GRP transporter (TC 2.A.7.5) family.</text>
</comment>
<proteinExistence type="inferred from homology"/>
<evidence type="ECO:0000256" key="3">
    <source>
        <dbReference type="ARBA" id="ARBA00022448"/>
    </source>
</evidence>
<evidence type="ECO:0000256" key="8">
    <source>
        <dbReference type="SAM" id="Phobius"/>
    </source>
</evidence>
<evidence type="ECO:0000256" key="6">
    <source>
        <dbReference type="ARBA" id="ARBA00022989"/>
    </source>
</evidence>
<evidence type="ECO:0000313" key="9">
    <source>
        <dbReference type="EMBL" id="SUP60900.1"/>
    </source>
</evidence>
<comment type="subcellular location">
    <subcellularLocation>
        <location evidence="1">Cell membrane</location>
        <topology evidence="1">Multi-pass membrane protein</topology>
    </subcellularLocation>
</comment>
<keyword evidence="7 8" id="KW-0472">Membrane</keyword>
<feature type="transmembrane region" description="Helical" evidence="8">
    <location>
        <begin position="20"/>
        <end position="41"/>
    </location>
</feature>
<evidence type="ECO:0000256" key="2">
    <source>
        <dbReference type="ARBA" id="ARBA00006117"/>
    </source>
</evidence>
<dbReference type="EMBL" id="UHIV01000005">
    <property type="protein sequence ID" value="SUP60900.1"/>
    <property type="molecule type" value="Genomic_DNA"/>
</dbReference>